<evidence type="ECO:0000256" key="3">
    <source>
        <dbReference type="ARBA" id="ARBA00023125"/>
    </source>
</evidence>
<dbReference type="Proteomes" id="UP001268256">
    <property type="component" value="Unassembled WGS sequence"/>
</dbReference>
<protein>
    <submittedName>
        <fullName evidence="6">RNA polymerase sigma factor SigF</fullName>
    </submittedName>
</protein>
<dbReference type="InterPro" id="IPR013325">
    <property type="entry name" value="RNA_pol_sigma_r2"/>
</dbReference>
<evidence type="ECO:0000256" key="2">
    <source>
        <dbReference type="ARBA" id="ARBA00023082"/>
    </source>
</evidence>
<keyword evidence="1" id="KW-0805">Transcription regulation</keyword>
<organism evidence="6 7">
    <name type="scientific">Pseudocalidococcus azoricus BACA0444</name>
    <dbReference type="NCBI Taxonomy" id="2918990"/>
    <lineage>
        <taxon>Bacteria</taxon>
        <taxon>Bacillati</taxon>
        <taxon>Cyanobacteriota</taxon>
        <taxon>Cyanophyceae</taxon>
        <taxon>Acaryochloridales</taxon>
        <taxon>Thermosynechococcaceae</taxon>
        <taxon>Pseudocalidococcus</taxon>
        <taxon>Pseudocalidococcus azoricus</taxon>
    </lineage>
</organism>
<evidence type="ECO:0000256" key="4">
    <source>
        <dbReference type="ARBA" id="ARBA00023163"/>
    </source>
</evidence>
<keyword evidence="4" id="KW-0804">Transcription</keyword>
<accession>A0AAE4FTS1</accession>
<evidence type="ECO:0000313" key="7">
    <source>
        <dbReference type="Proteomes" id="UP001268256"/>
    </source>
</evidence>
<keyword evidence="2" id="KW-0731">Sigma factor</keyword>
<dbReference type="InterPro" id="IPR013249">
    <property type="entry name" value="RNA_pol_sigma70_r4_t2"/>
</dbReference>
<dbReference type="Gene3D" id="1.10.10.10">
    <property type="entry name" value="Winged helix-like DNA-binding domain superfamily/Winged helix DNA-binding domain"/>
    <property type="match status" value="2"/>
</dbReference>
<evidence type="ECO:0000259" key="5">
    <source>
        <dbReference type="PROSITE" id="PS00715"/>
    </source>
</evidence>
<dbReference type="SUPFAM" id="SSF88946">
    <property type="entry name" value="Sigma2 domain of RNA polymerase sigma factors"/>
    <property type="match status" value="1"/>
</dbReference>
<dbReference type="InterPro" id="IPR036388">
    <property type="entry name" value="WH-like_DNA-bd_sf"/>
</dbReference>
<dbReference type="SUPFAM" id="SSF88659">
    <property type="entry name" value="Sigma3 and sigma4 domains of RNA polymerase sigma factors"/>
    <property type="match status" value="2"/>
</dbReference>
<sequence length="258" mass="29650">MSLDTSLDSTAALIKAFQENGCPKTRNSLVQLNMGLVRKEAHRWVHYSQETFEDLVQVGTLGLIRAVERFDPNHGSAFSTFAMVYIRGEIQHYLRDKSAHIRVPRRWQTLYRQGSRLTSELRQYLDRQPTNQEIATGLQIGVEEWEQIKFAYVNCLPLSLDAPVSEATEDSTSLGETLPDQHYRSFQLAQEDRIRLQQCLQKLEARTCEILEFVFLHDLSQKETAELLGISAVTVSRQVKKGLEHLRRLMVHEHEAGN</sequence>
<dbReference type="GO" id="GO:0006352">
    <property type="term" value="P:DNA-templated transcription initiation"/>
    <property type="evidence" value="ECO:0007669"/>
    <property type="project" value="InterPro"/>
</dbReference>
<dbReference type="Pfam" id="PF04539">
    <property type="entry name" value="Sigma70_r3"/>
    <property type="match status" value="1"/>
</dbReference>
<dbReference type="PANTHER" id="PTHR30385:SF4">
    <property type="entry name" value="RNA POLYMERASE SIGMA-E FACTOR"/>
    <property type="match status" value="1"/>
</dbReference>
<dbReference type="GO" id="GO:0003677">
    <property type="term" value="F:DNA binding"/>
    <property type="evidence" value="ECO:0007669"/>
    <property type="project" value="UniProtKB-KW"/>
</dbReference>
<dbReference type="AlphaFoldDB" id="A0AAE4FTS1"/>
<name>A0AAE4FTS1_9CYAN</name>
<dbReference type="EMBL" id="JAVMIP010000023">
    <property type="protein sequence ID" value="MDS3862188.1"/>
    <property type="molecule type" value="Genomic_DNA"/>
</dbReference>
<dbReference type="InterPro" id="IPR014284">
    <property type="entry name" value="RNA_pol_sigma-70_dom"/>
</dbReference>
<dbReference type="RefSeq" id="WP_322879399.1">
    <property type="nucleotide sequence ID" value="NZ_JAVMIP010000023.1"/>
</dbReference>
<dbReference type="Gene3D" id="1.20.120.1810">
    <property type="match status" value="1"/>
</dbReference>
<dbReference type="Pfam" id="PF04542">
    <property type="entry name" value="Sigma70_r2"/>
    <property type="match status" value="1"/>
</dbReference>
<dbReference type="PROSITE" id="PS00715">
    <property type="entry name" value="SIGMA70_1"/>
    <property type="match status" value="1"/>
</dbReference>
<feature type="domain" description="RNA polymerase sigma-70" evidence="5">
    <location>
        <begin position="54"/>
        <end position="67"/>
    </location>
</feature>
<keyword evidence="3" id="KW-0238">DNA-binding</keyword>
<dbReference type="CDD" id="cd06171">
    <property type="entry name" value="Sigma70_r4"/>
    <property type="match status" value="1"/>
</dbReference>
<gene>
    <name evidence="6" type="ORF">RIF25_15405</name>
</gene>
<dbReference type="Pfam" id="PF08281">
    <property type="entry name" value="Sigma70_r4_2"/>
    <property type="match status" value="1"/>
</dbReference>
<reference evidence="7" key="1">
    <citation type="submission" date="2023-07" db="EMBL/GenBank/DDBJ databases">
        <authorList>
            <person name="Luz R."/>
            <person name="Cordeiro R."/>
            <person name="Fonseca A."/>
            <person name="Goncalves V."/>
        </authorList>
    </citation>
    <scope>NUCLEOTIDE SEQUENCE [LARGE SCALE GENOMIC DNA]</scope>
    <source>
        <strain evidence="7">BACA0444</strain>
    </source>
</reference>
<dbReference type="GO" id="GO:0016987">
    <property type="term" value="F:sigma factor activity"/>
    <property type="evidence" value="ECO:0007669"/>
    <property type="project" value="UniProtKB-KW"/>
</dbReference>
<dbReference type="NCBIfam" id="TIGR02937">
    <property type="entry name" value="sigma70-ECF"/>
    <property type="match status" value="1"/>
</dbReference>
<dbReference type="InterPro" id="IPR007627">
    <property type="entry name" value="RNA_pol_sigma70_r2"/>
</dbReference>
<evidence type="ECO:0000313" key="6">
    <source>
        <dbReference type="EMBL" id="MDS3862188.1"/>
    </source>
</evidence>
<comment type="caution">
    <text evidence="6">The sequence shown here is derived from an EMBL/GenBank/DDBJ whole genome shotgun (WGS) entry which is preliminary data.</text>
</comment>
<dbReference type="PANTHER" id="PTHR30385">
    <property type="entry name" value="SIGMA FACTOR F FLAGELLAR"/>
    <property type="match status" value="1"/>
</dbReference>
<dbReference type="NCBIfam" id="NF005644">
    <property type="entry name" value="PRK07408.1"/>
    <property type="match status" value="1"/>
</dbReference>
<proteinExistence type="predicted"/>
<evidence type="ECO:0000256" key="1">
    <source>
        <dbReference type="ARBA" id="ARBA00023015"/>
    </source>
</evidence>
<keyword evidence="7" id="KW-1185">Reference proteome</keyword>
<dbReference type="InterPro" id="IPR007624">
    <property type="entry name" value="RNA_pol_sigma70_r3"/>
</dbReference>
<dbReference type="InterPro" id="IPR013324">
    <property type="entry name" value="RNA_pol_sigma_r3/r4-like"/>
</dbReference>
<dbReference type="InterPro" id="IPR000943">
    <property type="entry name" value="RNA_pol_sigma70"/>
</dbReference>